<reference evidence="2" key="1">
    <citation type="submission" date="2016-10" db="EMBL/GenBank/DDBJ databases">
        <authorList>
            <person name="Varghese N."/>
            <person name="Submissions S."/>
        </authorList>
    </citation>
    <scope>NUCLEOTIDE SEQUENCE [LARGE SCALE GENOMIC DNA]</scope>
    <source>
        <strain evidence="2">DSM 24536</strain>
    </source>
</reference>
<evidence type="ECO:0000313" key="2">
    <source>
        <dbReference type="Proteomes" id="UP000199226"/>
    </source>
</evidence>
<evidence type="ECO:0000313" key="1">
    <source>
        <dbReference type="EMBL" id="SDM03213.1"/>
    </source>
</evidence>
<keyword evidence="2" id="KW-1185">Reference proteome</keyword>
<dbReference type="Proteomes" id="UP000199226">
    <property type="component" value="Unassembled WGS sequence"/>
</dbReference>
<accession>A0A1G9PX23</accession>
<protein>
    <submittedName>
        <fullName evidence="1">Uncharacterized protein</fullName>
    </submittedName>
</protein>
<sequence>MAIHTSALFQGFSGSINRQLLFRQCGGKTVVSKFPDRSAVIYSEKQKQERRRFADAVSFARVVIADQGLKQAYSIKAAVLGFRSAWNVAIAEYMSDQPLKVKKKKIPFDKSQINYPADSKLQIKLFKTIEEEPPVLVKVSRRKNRGRNIAKYRWDRAGFDWDRWTAQTVGSP</sequence>
<proteinExistence type="predicted"/>
<organism evidence="1 2">
    <name type="scientific">Daejeonella rubra</name>
    <dbReference type="NCBI Taxonomy" id="990371"/>
    <lineage>
        <taxon>Bacteria</taxon>
        <taxon>Pseudomonadati</taxon>
        <taxon>Bacteroidota</taxon>
        <taxon>Sphingobacteriia</taxon>
        <taxon>Sphingobacteriales</taxon>
        <taxon>Sphingobacteriaceae</taxon>
        <taxon>Daejeonella</taxon>
    </lineage>
</organism>
<dbReference type="EMBL" id="FNHH01000005">
    <property type="protein sequence ID" value="SDM03213.1"/>
    <property type="molecule type" value="Genomic_DNA"/>
</dbReference>
<gene>
    <name evidence="1" type="ORF">SAMN05421813_10516</name>
</gene>
<dbReference type="OrthoDB" id="676604at2"/>
<dbReference type="AlphaFoldDB" id="A0A1G9PX23"/>
<dbReference type="RefSeq" id="WP_090701156.1">
    <property type="nucleotide sequence ID" value="NZ_FNHH01000005.1"/>
</dbReference>
<name>A0A1G9PX23_9SPHI</name>